<evidence type="ECO:0000313" key="1">
    <source>
        <dbReference type="EMBL" id="TVV75541.1"/>
    </source>
</evidence>
<evidence type="ECO:0000313" key="2">
    <source>
        <dbReference type="Proteomes" id="UP000318681"/>
    </source>
</evidence>
<accession>A0A558R820</accession>
<dbReference type="Proteomes" id="UP000318681">
    <property type="component" value="Unassembled WGS sequence"/>
</dbReference>
<sequence>MDHLTQLHEEELDLLDEIDACPDKEYAGHLSDKLFGVQQELFFAEWMHGRAEKLEQRRAARRREKQQSSLAG</sequence>
<keyword evidence="2" id="KW-1185">Reference proteome</keyword>
<dbReference type="EMBL" id="VNIM01000019">
    <property type="protein sequence ID" value="TVV75541.1"/>
    <property type="molecule type" value="Genomic_DNA"/>
</dbReference>
<reference evidence="1 2" key="1">
    <citation type="submission" date="2019-07" db="EMBL/GenBank/DDBJ databases">
        <title>Sphingomonas solaris sp. nov., isolated from a solar panel from Boston, Massachusetts.</title>
        <authorList>
            <person name="Tanner K."/>
            <person name="Pascual J."/>
            <person name="Mancuso C."/>
            <person name="Pereto J."/>
            <person name="Khalil A."/>
            <person name="Vilanova C."/>
        </authorList>
    </citation>
    <scope>NUCLEOTIDE SEQUENCE [LARGE SCALE GENOMIC DNA]</scope>
    <source>
        <strain evidence="1 2">R4DWN</strain>
    </source>
</reference>
<dbReference type="RefSeq" id="WP_145149372.1">
    <property type="nucleotide sequence ID" value="NZ_VNIM01000019.1"/>
</dbReference>
<comment type="caution">
    <text evidence="1">The sequence shown here is derived from an EMBL/GenBank/DDBJ whole genome shotgun (WGS) entry which is preliminary data.</text>
</comment>
<protein>
    <submittedName>
        <fullName evidence="1">Uncharacterized protein</fullName>
    </submittedName>
</protein>
<gene>
    <name evidence="1" type="ORF">FOY91_06675</name>
</gene>
<dbReference type="AlphaFoldDB" id="A0A558R820"/>
<organism evidence="1 2">
    <name type="scientific">Alterirhizorhabdus solaris</name>
    <dbReference type="NCBI Taxonomy" id="2529389"/>
    <lineage>
        <taxon>Bacteria</taxon>
        <taxon>Pseudomonadati</taxon>
        <taxon>Pseudomonadota</taxon>
        <taxon>Alphaproteobacteria</taxon>
        <taxon>Sphingomonadales</taxon>
        <taxon>Rhizorhabdaceae</taxon>
        <taxon>Alterirhizorhabdus</taxon>
    </lineage>
</organism>
<name>A0A558R820_9SPHN</name>
<proteinExistence type="predicted"/>